<dbReference type="PROSITE" id="PS51257">
    <property type="entry name" value="PROKAR_LIPOPROTEIN"/>
    <property type="match status" value="1"/>
</dbReference>
<protein>
    <submittedName>
        <fullName evidence="2">Uncharacterized protein</fullName>
    </submittedName>
</protein>
<gene>
    <name evidence="2" type="ORF">I573_00031</name>
</gene>
<feature type="transmembrane region" description="Helical" evidence="1">
    <location>
        <begin position="12"/>
        <end position="36"/>
    </location>
</feature>
<evidence type="ECO:0000256" key="1">
    <source>
        <dbReference type="SAM" id="Phobius"/>
    </source>
</evidence>
<keyword evidence="1" id="KW-1133">Transmembrane helix</keyword>
<proteinExistence type="predicted"/>
<feature type="transmembrane region" description="Helical" evidence="1">
    <location>
        <begin position="113"/>
        <end position="131"/>
    </location>
</feature>
<dbReference type="AlphaFoldDB" id="S0PEX2"/>
<dbReference type="Proteomes" id="UP000015961">
    <property type="component" value="Unassembled WGS sequence"/>
</dbReference>
<keyword evidence="1" id="KW-0472">Membrane</keyword>
<dbReference type="RefSeq" id="WP_016184524.1">
    <property type="nucleotide sequence ID" value="NZ_ASWO01000001.1"/>
</dbReference>
<organism evidence="2 3">
    <name type="scientific">Enterococcus sulfureus ATCC 49903</name>
    <dbReference type="NCBI Taxonomy" id="1140003"/>
    <lineage>
        <taxon>Bacteria</taxon>
        <taxon>Bacillati</taxon>
        <taxon>Bacillota</taxon>
        <taxon>Bacilli</taxon>
        <taxon>Lactobacillales</taxon>
        <taxon>Enterococcaceae</taxon>
        <taxon>Enterococcus</taxon>
    </lineage>
</organism>
<keyword evidence="1" id="KW-0812">Transmembrane</keyword>
<feature type="transmembrane region" description="Helical" evidence="1">
    <location>
        <begin position="193"/>
        <end position="220"/>
    </location>
</feature>
<comment type="caution">
    <text evidence="2">The sequence shown here is derived from an EMBL/GenBank/DDBJ whole genome shotgun (WGS) entry which is preliminary data.</text>
</comment>
<dbReference type="PATRIC" id="fig|1140003.3.peg.29"/>
<accession>S0PEX2</accession>
<evidence type="ECO:0000313" key="2">
    <source>
        <dbReference type="EMBL" id="EOT86976.1"/>
    </source>
</evidence>
<name>S0PEX2_9ENTE</name>
<sequence length="248" mass="28580">MRIVKLKHLAPFIGFVLSIGCALILFLRSILLFISLHLTAQNIQTFIASSNYHDEEQQILAQMQHPFQQLVSHYQLNIWLTGASVLVLLVCFFYYIIAFYQPNASNKMVLKKIALYISLIVLVLIVLALFFQPQLQNYLEQTQQLDLLTRTKPTYFSFTHVTNATQNGLMVKFPATDYALFQANRLSIHQWTFLLLGVISVVWLFLIAWIFALGLCFTSLRKKSRNLMPQLHLTSLPNHPNKKTPHNS</sequence>
<feature type="transmembrane region" description="Helical" evidence="1">
    <location>
        <begin position="78"/>
        <end position="101"/>
    </location>
</feature>
<reference evidence="2 3" key="1">
    <citation type="submission" date="2013-03" db="EMBL/GenBank/DDBJ databases">
        <title>The Genome Sequence of Enterococcus sulfureus ATCC_49903 (PacBio/Illumina hybrid assembly).</title>
        <authorList>
            <consortium name="The Broad Institute Genomics Platform"/>
            <consortium name="The Broad Institute Genome Sequencing Center for Infectious Disease"/>
            <person name="Earl A."/>
            <person name="Russ C."/>
            <person name="Gilmore M."/>
            <person name="Surin D."/>
            <person name="Walker B."/>
            <person name="Young S."/>
            <person name="Zeng Q."/>
            <person name="Gargeya S."/>
            <person name="Fitzgerald M."/>
            <person name="Haas B."/>
            <person name="Abouelleil A."/>
            <person name="Allen A.W."/>
            <person name="Alvarado L."/>
            <person name="Arachchi H.M."/>
            <person name="Berlin A.M."/>
            <person name="Chapman S.B."/>
            <person name="Gainer-Dewar J."/>
            <person name="Goldberg J."/>
            <person name="Griggs A."/>
            <person name="Gujja S."/>
            <person name="Hansen M."/>
            <person name="Howarth C."/>
            <person name="Imamovic A."/>
            <person name="Ireland A."/>
            <person name="Larimer J."/>
            <person name="McCowan C."/>
            <person name="Murphy C."/>
            <person name="Pearson M."/>
            <person name="Poon T.W."/>
            <person name="Priest M."/>
            <person name="Roberts A."/>
            <person name="Saif S."/>
            <person name="Shea T."/>
            <person name="Sisk P."/>
            <person name="Sykes S."/>
            <person name="Wortman J."/>
            <person name="Nusbaum C."/>
            <person name="Birren B."/>
        </authorList>
    </citation>
    <scope>NUCLEOTIDE SEQUENCE [LARGE SCALE GENOMIC DNA]</scope>
    <source>
        <strain evidence="2 3">ATCC 49903</strain>
    </source>
</reference>
<keyword evidence="3" id="KW-1185">Reference proteome</keyword>
<dbReference type="EMBL" id="ASWO01000001">
    <property type="protein sequence ID" value="EOT86976.1"/>
    <property type="molecule type" value="Genomic_DNA"/>
</dbReference>
<evidence type="ECO:0000313" key="3">
    <source>
        <dbReference type="Proteomes" id="UP000015961"/>
    </source>
</evidence>